<evidence type="ECO:0000313" key="2">
    <source>
        <dbReference type="EMBL" id="CAB5009346.1"/>
    </source>
</evidence>
<evidence type="ECO:0000259" key="1">
    <source>
        <dbReference type="Pfam" id="PF13577"/>
    </source>
</evidence>
<dbReference type="Gene3D" id="3.10.450.50">
    <property type="match status" value="1"/>
</dbReference>
<reference evidence="2" key="1">
    <citation type="submission" date="2020-05" db="EMBL/GenBank/DDBJ databases">
        <authorList>
            <person name="Chiriac C."/>
            <person name="Salcher M."/>
            <person name="Ghai R."/>
            <person name="Kavagutti S V."/>
        </authorList>
    </citation>
    <scope>NUCLEOTIDE SEQUENCE</scope>
</reference>
<dbReference type="EMBL" id="CAFBPN010000004">
    <property type="protein sequence ID" value="CAB5009346.1"/>
    <property type="molecule type" value="Genomic_DNA"/>
</dbReference>
<protein>
    <submittedName>
        <fullName evidence="2">Unannotated protein</fullName>
    </submittedName>
</protein>
<evidence type="ECO:0000313" key="3">
    <source>
        <dbReference type="EMBL" id="CAB5058615.1"/>
    </source>
</evidence>
<accession>A0A6J7PVP6</accession>
<sequence length="137" mass="15416">MISSGPVEDRLAIRELVESYNDAVMRLDGDAWASNWTDDGIWSLPGVGEVAGKAKFYPMWQQAMSGFSFVGFFASAGPIIVTGDTAHGTWYQQEFLHMKAGGKQTITGKYEDDYVRKDGRWYFAKRVYAVLDRQVTE</sequence>
<proteinExistence type="predicted"/>
<dbReference type="EMBL" id="CAFBQU010000002">
    <property type="protein sequence ID" value="CAB5058615.1"/>
    <property type="molecule type" value="Genomic_DNA"/>
</dbReference>
<gene>
    <name evidence="2" type="ORF">UFOPK4098_00191</name>
    <name evidence="3" type="ORF">UFOPK4347_00123</name>
</gene>
<dbReference type="InterPro" id="IPR032710">
    <property type="entry name" value="NTF2-like_dom_sf"/>
</dbReference>
<name>A0A6J7PVP6_9ZZZZ</name>
<feature type="domain" description="SnoaL-like" evidence="1">
    <location>
        <begin position="7"/>
        <end position="126"/>
    </location>
</feature>
<dbReference type="AlphaFoldDB" id="A0A6J7PVP6"/>
<dbReference type="InterPro" id="IPR037401">
    <property type="entry name" value="SnoaL-like"/>
</dbReference>
<organism evidence="2">
    <name type="scientific">freshwater metagenome</name>
    <dbReference type="NCBI Taxonomy" id="449393"/>
    <lineage>
        <taxon>unclassified sequences</taxon>
        <taxon>metagenomes</taxon>
        <taxon>ecological metagenomes</taxon>
    </lineage>
</organism>
<dbReference type="SUPFAM" id="SSF54427">
    <property type="entry name" value="NTF2-like"/>
    <property type="match status" value="1"/>
</dbReference>
<dbReference type="Pfam" id="PF13577">
    <property type="entry name" value="SnoaL_4"/>
    <property type="match status" value="1"/>
</dbReference>